<feature type="transmembrane region" description="Helical" evidence="1">
    <location>
        <begin position="387"/>
        <end position="406"/>
    </location>
</feature>
<feature type="transmembrane region" description="Helical" evidence="1">
    <location>
        <begin position="161"/>
        <end position="180"/>
    </location>
</feature>
<feature type="transmembrane region" description="Helical" evidence="1">
    <location>
        <begin position="200"/>
        <end position="222"/>
    </location>
</feature>
<sequence>MQSITLSHPQIVSIAVNVAIFVLIAIGSIVFISQLKLKEKGYKYLFVLYVIYWVPIMLVRPYRGTMQHALGDVELMWVVLAAYGFVGIFLRAFADVISYVFKFRKAFLYFSLVVQIILFIPVIAHPSTATNIVEAFGIGVGASCIGTYELLFKEQYGKKRAFLTVSLLSIPPLLANFLTAPIQSVVKTAATSHGKTDPHILLILWMIALAFCVLALIMMFFLKEKRRTTPGLFNAIEEQLSEKKNNRSQELGFFFGLAFVGMLIMFIKFSNSGSIGTMHVEQLAKYNHTSSAAYEGYLSVIFSLFQLVAGILVGTVLIKKWNTLSIFLLGSGIWVIYELAAAFIRSPIAYFCVHSLNGFAYGILYNLILAVVLKISTSGKVVTKMGGYQSILAIGITGAGWFIPWVKHRLMASNHSFNSYMHTYMVENLILFGCVLLAIVTFVLLTYFFDRDNASFKFKQPKAVESAQPLEAKKEEVLVSEKI</sequence>
<protein>
    <recommendedName>
        <fullName evidence="4">MFS transporter</fullName>
    </recommendedName>
</protein>
<keyword evidence="1" id="KW-1133">Transmembrane helix</keyword>
<dbReference type="Proteomes" id="UP001449582">
    <property type="component" value="Unassembled WGS sequence"/>
</dbReference>
<feature type="transmembrane region" description="Helical" evidence="1">
    <location>
        <begin position="75"/>
        <end position="94"/>
    </location>
</feature>
<evidence type="ECO:0000313" key="2">
    <source>
        <dbReference type="EMBL" id="GAA5414601.1"/>
    </source>
</evidence>
<feature type="transmembrane region" description="Helical" evidence="1">
    <location>
        <begin position="132"/>
        <end position="152"/>
    </location>
</feature>
<evidence type="ECO:0008006" key="4">
    <source>
        <dbReference type="Google" id="ProtNLM"/>
    </source>
</evidence>
<keyword evidence="3" id="KW-1185">Reference proteome</keyword>
<dbReference type="EMBL" id="BAABQM010000002">
    <property type="protein sequence ID" value="GAA5414601.1"/>
    <property type="molecule type" value="Genomic_DNA"/>
</dbReference>
<keyword evidence="1" id="KW-0812">Transmembrane</keyword>
<gene>
    <name evidence="2" type="ORF">UREOM_3120</name>
</gene>
<feature type="transmembrane region" description="Helical" evidence="1">
    <location>
        <begin position="44"/>
        <end position="63"/>
    </location>
</feature>
<comment type="caution">
    <text evidence="2">The sequence shown here is derived from an EMBL/GenBank/DDBJ whole genome shotgun (WGS) entry which is preliminary data.</text>
</comment>
<accession>A0ABP9U910</accession>
<feature type="transmembrane region" description="Helical" evidence="1">
    <location>
        <begin position="356"/>
        <end position="375"/>
    </location>
</feature>
<dbReference type="Gene3D" id="1.20.1250.20">
    <property type="entry name" value="MFS general substrate transporter like domains"/>
    <property type="match status" value="1"/>
</dbReference>
<reference evidence="2" key="1">
    <citation type="submission" date="2024-02" db="EMBL/GenBank/DDBJ databases">
        <title>Draft genome sequence of new strains in genus Ureaplasma.</title>
        <authorList>
            <person name="Nakajima Y."/>
            <person name="Segawa T."/>
        </authorList>
    </citation>
    <scope>NUCLEOTIDE SEQUENCE [LARGE SCALE GENOMIC DNA]</scope>
    <source>
        <strain evidence="2">OM1</strain>
    </source>
</reference>
<dbReference type="RefSeq" id="WP_353289765.1">
    <property type="nucleotide sequence ID" value="NZ_BAABQM010000002.1"/>
</dbReference>
<feature type="transmembrane region" description="Helical" evidence="1">
    <location>
        <begin position="12"/>
        <end position="32"/>
    </location>
</feature>
<dbReference type="SUPFAM" id="SSF103473">
    <property type="entry name" value="MFS general substrate transporter"/>
    <property type="match status" value="1"/>
</dbReference>
<feature type="transmembrane region" description="Helical" evidence="1">
    <location>
        <begin position="426"/>
        <end position="449"/>
    </location>
</feature>
<feature type="transmembrane region" description="Helical" evidence="1">
    <location>
        <begin position="251"/>
        <end position="269"/>
    </location>
</feature>
<evidence type="ECO:0000313" key="3">
    <source>
        <dbReference type="Proteomes" id="UP001449582"/>
    </source>
</evidence>
<proteinExistence type="predicted"/>
<name>A0ABP9U910_9BACT</name>
<dbReference type="InterPro" id="IPR036259">
    <property type="entry name" value="MFS_trans_sf"/>
</dbReference>
<feature type="transmembrane region" description="Helical" evidence="1">
    <location>
        <begin position="106"/>
        <end position="126"/>
    </location>
</feature>
<organism evidence="2 3">
    <name type="scientific">Ureaplasma ceti</name>
    <dbReference type="NCBI Taxonomy" id="3119530"/>
    <lineage>
        <taxon>Bacteria</taxon>
        <taxon>Bacillati</taxon>
        <taxon>Mycoplasmatota</taxon>
        <taxon>Mycoplasmoidales</taxon>
        <taxon>Mycoplasmoidaceae</taxon>
        <taxon>Ureaplasma</taxon>
    </lineage>
</organism>
<evidence type="ECO:0000256" key="1">
    <source>
        <dbReference type="SAM" id="Phobius"/>
    </source>
</evidence>
<feature type="transmembrane region" description="Helical" evidence="1">
    <location>
        <begin position="324"/>
        <end position="344"/>
    </location>
</feature>
<keyword evidence="1" id="KW-0472">Membrane</keyword>
<feature type="transmembrane region" description="Helical" evidence="1">
    <location>
        <begin position="296"/>
        <end position="317"/>
    </location>
</feature>